<keyword evidence="6 8" id="KW-1133">Transmembrane helix</keyword>
<feature type="transmembrane region" description="Helical" evidence="8">
    <location>
        <begin position="936"/>
        <end position="961"/>
    </location>
</feature>
<evidence type="ECO:0000256" key="1">
    <source>
        <dbReference type="ARBA" id="ARBA00004141"/>
    </source>
</evidence>
<sequence>MNETILNGLLNLFAIFASLARIGTEQARQAVHTYLSSHFGIRSHKEYIELYDELQSVYNDPDFDIDKENVIINVCTQLKPKLMAEEQILLLLRFMEFAHSNSEGFADNLSVFRKISSIFNISSEEYDTLLAFVTGSYSPYILTISNDPLSNNDNHIQRKGLEGEIRVLQLSGFDRLIFTYYGNSQVFMNDIPATAGIFYSWQRSSVIKSPLFLPVYYSDVQEAFNRNEHNEHIVLAGRDIDFHFKNSENGLHNFSFNLESGQLVAIMGGSGVGKSTLLSILNGNIIPQQGSICLNGHPLSDENCKRLIGFVPQDDLLIEELTVFQNLWYTAKLCFANLNDKKIEEKVNSILNDLDLLKIKSLEVGSPIRKTISGGQRKRLNIALELIREPAILYLDEPTSGLSSSDSEKVMMLLKEQTHRGRLVVVNIHQPSSEIYKLFDRLWLLDTGGYPIYDGNPIEAITYFKRVANYTDQDISVCSTCGNVNPELILNIIDAKKIDDTGNQTNIRKLTAKEWHELYLASRPEFNSPQVLPLPPNRQQKPSAWKQFLIFLERNIKTKLTNKQYLCIALLEAPLLAVIVALLTRYETDEGYTLLTNKNLVTYLFMSVIVATFIGMSISAEEIIKDKTLLKRERFLRLSRPSYLISKMFFLFCISAIQSLLFILVGNTLIGIGWEMFFIWWIILWATSFLANLTGLILSQTLNTIVAIYITIPLLLIPQILLCGLVVKFDDLSKQAANRNIVPLIGEIIPSRWAFEALAVEQFCDNAYNQSLFYIEKEKFISQYYQNIHLPEVRNLVQQTELSDSGKKDKIKTIENELLVLGRAARIEPYSSKDSYNAYLNKAEKALKTRSDNFTALLGKVQREIINEKGADWFANLKKEHHNEALEELVLNTTSNRLYKEAHHRIYPKIGQIYMEPDNNWGRAPFYSYEKKVAGILFSTFSFNLLMLVIFGLLVIISIFAEFPGKYLNKNNDY</sequence>
<keyword evidence="4" id="KW-0547">Nucleotide-binding</keyword>
<feature type="domain" description="ABC transporter" evidence="9">
    <location>
        <begin position="235"/>
        <end position="472"/>
    </location>
</feature>
<evidence type="ECO:0000313" key="11">
    <source>
        <dbReference type="Proteomes" id="UP000236725"/>
    </source>
</evidence>
<dbReference type="InterPro" id="IPR050352">
    <property type="entry name" value="ABCG_transporters"/>
</dbReference>
<feature type="transmembrane region" description="Helical" evidence="8">
    <location>
        <begin position="677"/>
        <end position="698"/>
    </location>
</feature>
<dbReference type="PROSITE" id="PS00211">
    <property type="entry name" value="ABC_TRANSPORTER_1"/>
    <property type="match status" value="1"/>
</dbReference>
<name>A0A8G2BUF6_9BACT</name>
<evidence type="ECO:0000256" key="7">
    <source>
        <dbReference type="ARBA" id="ARBA00023136"/>
    </source>
</evidence>
<evidence type="ECO:0000259" key="9">
    <source>
        <dbReference type="PROSITE" id="PS50893"/>
    </source>
</evidence>
<keyword evidence="5" id="KW-0067">ATP-binding</keyword>
<protein>
    <submittedName>
        <fullName evidence="10">ABC-type multidrug transport system, ATPase component</fullName>
    </submittedName>
</protein>
<dbReference type="InterPro" id="IPR003593">
    <property type="entry name" value="AAA+_ATPase"/>
</dbReference>
<evidence type="ECO:0000256" key="2">
    <source>
        <dbReference type="ARBA" id="ARBA00022448"/>
    </source>
</evidence>
<proteinExistence type="predicted"/>
<evidence type="ECO:0000313" key="10">
    <source>
        <dbReference type="EMBL" id="SEF45783.1"/>
    </source>
</evidence>
<dbReference type="InterPro" id="IPR027417">
    <property type="entry name" value="P-loop_NTPase"/>
</dbReference>
<accession>A0A8G2BUF6</accession>
<evidence type="ECO:0000256" key="4">
    <source>
        <dbReference type="ARBA" id="ARBA00022741"/>
    </source>
</evidence>
<feature type="transmembrane region" description="Helical" evidence="8">
    <location>
        <begin position="603"/>
        <end position="624"/>
    </location>
</feature>
<dbReference type="GO" id="GO:0140359">
    <property type="term" value="F:ABC-type transporter activity"/>
    <property type="evidence" value="ECO:0007669"/>
    <property type="project" value="InterPro"/>
</dbReference>
<comment type="subcellular location">
    <subcellularLocation>
        <location evidence="1">Membrane</location>
        <topology evidence="1">Multi-pass membrane protein</topology>
    </subcellularLocation>
</comment>
<dbReference type="Pfam" id="PF00005">
    <property type="entry name" value="ABC_tran"/>
    <property type="match status" value="1"/>
</dbReference>
<keyword evidence="3 8" id="KW-0812">Transmembrane</keyword>
<dbReference type="EMBL" id="FNVS01000001">
    <property type="protein sequence ID" value="SEF45783.1"/>
    <property type="molecule type" value="Genomic_DNA"/>
</dbReference>
<feature type="transmembrane region" description="Helical" evidence="8">
    <location>
        <begin position="565"/>
        <end position="583"/>
    </location>
</feature>
<dbReference type="Proteomes" id="UP000236725">
    <property type="component" value="Unassembled WGS sequence"/>
</dbReference>
<organism evidence="10 11">
    <name type="scientific">Parabacteroides chinchillae</name>
    <dbReference type="NCBI Taxonomy" id="871327"/>
    <lineage>
        <taxon>Bacteria</taxon>
        <taxon>Pseudomonadati</taxon>
        <taxon>Bacteroidota</taxon>
        <taxon>Bacteroidia</taxon>
        <taxon>Bacteroidales</taxon>
        <taxon>Tannerellaceae</taxon>
        <taxon>Parabacteroides</taxon>
    </lineage>
</organism>
<dbReference type="PANTHER" id="PTHR48041">
    <property type="entry name" value="ABC TRANSPORTER G FAMILY MEMBER 28"/>
    <property type="match status" value="1"/>
</dbReference>
<dbReference type="PANTHER" id="PTHR48041:SF139">
    <property type="entry name" value="PROTEIN SCARLET"/>
    <property type="match status" value="1"/>
</dbReference>
<dbReference type="GO" id="GO:0016020">
    <property type="term" value="C:membrane"/>
    <property type="evidence" value="ECO:0007669"/>
    <property type="project" value="UniProtKB-SubCell"/>
</dbReference>
<evidence type="ECO:0000256" key="6">
    <source>
        <dbReference type="ARBA" id="ARBA00022989"/>
    </source>
</evidence>
<dbReference type="InterPro" id="IPR003439">
    <property type="entry name" value="ABC_transporter-like_ATP-bd"/>
</dbReference>
<feature type="transmembrane region" description="Helical" evidence="8">
    <location>
        <begin position="644"/>
        <end position="665"/>
    </location>
</feature>
<keyword evidence="11" id="KW-1185">Reference proteome</keyword>
<dbReference type="PROSITE" id="PS50893">
    <property type="entry name" value="ABC_TRANSPORTER_2"/>
    <property type="match status" value="1"/>
</dbReference>
<dbReference type="SUPFAM" id="SSF52540">
    <property type="entry name" value="P-loop containing nucleoside triphosphate hydrolases"/>
    <property type="match status" value="1"/>
</dbReference>
<evidence type="ECO:0000256" key="3">
    <source>
        <dbReference type="ARBA" id="ARBA00022692"/>
    </source>
</evidence>
<reference evidence="10 11" key="1">
    <citation type="submission" date="2016-10" db="EMBL/GenBank/DDBJ databases">
        <authorList>
            <person name="Varghese N."/>
            <person name="Submissions S."/>
        </authorList>
    </citation>
    <scope>NUCLEOTIDE SEQUENCE [LARGE SCALE GENOMIC DNA]</scope>
    <source>
        <strain evidence="10 11">DSM 29073</strain>
    </source>
</reference>
<evidence type="ECO:0000256" key="8">
    <source>
        <dbReference type="SAM" id="Phobius"/>
    </source>
</evidence>
<dbReference type="InterPro" id="IPR013525">
    <property type="entry name" value="ABC2_TM"/>
</dbReference>
<gene>
    <name evidence="10" type="ORF">SAMN05444001_101271</name>
</gene>
<dbReference type="AlphaFoldDB" id="A0A8G2BUF6"/>
<dbReference type="Pfam" id="PF01061">
    <property type="entry name" value="ABC2_membrane"/>
    <property type="match status" value="1"/>
</dbReference>
<dbReference type="GO" id="GO:0016887">
    <property type="term" value="F:ATP hydrolysis activity"/>
    <property type="evidence" value="ECO:0007669"/>
    <property type="project" value="InterPro"/>
</dbReference>
<keyword evidence="7 8" id="KW-0472">Membrane</keyword>
<dbReference type="InterPro" id="IPR017871">
    <property type="entry name" value="ABC_transporter-like_CS"/>
</dbReference>
<dbReference type="SMART" id="SM00382">
    <property type="entry name" value="AAA"/>
    <property type="match status" value="1"/>
</dbReference>
<dbReference type="RefSeq" id="WP_103982222.1">
    <property type="nucleotide sequence ID" value="NZ_FNVS01000001.1"/>
</dbReference>
<comment type="caution">
    <text evidence="10">The sequence shown here is derived from an EMBL/GenBank/DDBJ whole genome shotgun (WGS) entry which is preliminary data.</text>
</comment>
<feature type="transmembrane region" description="Helical" evidence="8">
    <location>
        <begin position="705"/>
        <end position="727"/>
    </location>
</feature>
<evidence type="ECO:0000256" key="5">
    <source>
        <dbReference type="ARBA" id="ARBA00022840"/>
    </source>
</evidence>
<dbReference type="Gene3D" id="3.40.50.300">
    <property type="entry name" value="P-loop containing nucleotide triphosphate hydrolases"/>
    <property type="match status" value="1"/>
</dbReference>
<dbReference type="GO" id="GO:0005524">
    <property type="term" value="F:ATP binding"/>
    <property type="evidence" value="ECO:0007669"/>
    <property type="project" value="UniProtKB-KW"/>
</dbReference>
<keyword evidence="2" id="KW-0813">Transport</keyword>